<evidence type="ECO:0000313" key="1">
    <source>
        <dbReference type="EMBL" id="KGF88927.1"/>
    </source>
</evidence>
<sequence>MGTSQKKEPNVSGTEKELTPDQTLGLVSLSLMQKLSQKDPSFSWLEEDKIEKVNLKNLRDRLELTQLAINTGAPLTTSEVTALIGAKPGKSKLERAGLLATKIARNVWKISKITQGNSFYRN</sequence>
<dbReference type="OrthoDB" id="541171at2"/>
<name>A0A0A1ZH62_PROMR</name>
<dbReference type="eggNOG" id="ENOG50345CC">
    <property type="taxonomic scope" value="Bacteria"/>
</dbReference>
<organism evidence="1 2">
    <name type="scientific">Prochlorococcus marinus str. GP2</name>
    <dbReference type="NCBI Taxonomy" id="59925"/>
    <lineage>
        <taxon>Bacteria</taxon>
        <taxon>Bacillati</taxon>
        <taxon>Cyanobacteriota</taxon>
        <taxon>Cyanophyceae</taxon>
        <taxon>Synechococcales</taxon>
        <taxon>Prochlorococcaceae</taxon>
        <taxon>Prochlorococcus</taxon>
    </lineage>
</organism>
<dbReference type="Proteomes" id="UP000030598">
    <property type="component" value="Unassembled WGS sequence"/>
</dbReference>
<dbReference type="RefSeq" id="WP_032523682.1">
    <property type="nucleotide sequence ID" value="NZ_CP138934.1"/>
</dbReference>
<dbReference type="AlphaFoldDB" id="A0A0A1ZH62"/>
<gene>
    <name evidence="1" type="ORF">EU91_0039</name>
</gene>
<reference evidence="2" key="1">
    <citation type="journal article" date="2014" name="Sci. Data">
        <title>Genomes of diverse isolates of the marine cyanobacterium Prochlorococcus.</title>
        <authorList>
            <person name="Biller S."/>
            <person name="Berube P."/>
            <person name="Thompson J."/>
            <person name="Kelly L."/>
            <person name="Roggensack S."/>
            <person name="Awad L."/>
            <person name="Roache-Johnson K."/>
            <person name="Ding H."/>
            <person name="Giovannoni S.J."/>
            <person name="Moore L.R."/>
            <person name="Chisholm S.W."/>
        </authorList>
    </citation>
    <scope>NUCLEOTIDE SEQUENCE [LARGE SCALE GENOMIC DNA]</scope>
    <source>
        <strain evidence="2">GP2</strain>
    </source>
</reference>
<comment type="caution">
    <text evidence="1">The sequence shown here is derived from an EMBL/GenBank/DDBJ whole genome shotgun (WGS) entry which is preliminary data.</text>
</comment>
<protein>
    <submittedName>
        <fullName evidence="1">Uncharacterized protein</fullName>
    </submittedName>
</protein>
<proteinExistence type="predicted"/>
<dbReference type="STRING" id="59925.EU91_0039"/>
<dbReference type="EMBL" id="JNAH01000002">
    <property type="protein sequence ID" value="KGF88927.1"/>
    <property type="molecule type" value="Genomic_DNA"/>
</dbReference>
<accession>A0A0A1ZH62</accession>
<evidence type="ECO:0000313" key="2">
    <source>
        <dbReference type="Proteomes" id="UP000030598"/>
    </source>
</evidence>